<organism evidence="2 3">
    <name type="scientific">Mycena alexandri</name>
    <dbReference type="NCBI Taxonomy" id="1745969"/>
    <lineage>
        <taxon>Eukaryota</taxon>
        <taxon>Fungi</taxon>
        <taxon>Dikarya</taxon>
        <taxon>Basidiomycota</taxon>
        <taxon>Agaricomycotina</taxon>
        <taxon>Agaricomycetes</taxon>
        <taxon>Agaricomycetidae</taxon>
        <taxon>Agaricales</taxon>
        <taxon>Marasmiineae</taxon>
        <taxon>Mycenaceae</taxon>
        <taxon>Mycena</taxon>
    </lineage>
</organism>
<dbReference type="Proteomes" id="UP001218188">
    <property type="component" value="Unassembled WGS sequence"/>
</dbReference>
<sequence length="150" mass="16669">MGTQIESDGLNPTDFDSTVSQTGPNGAVAFFQQAQHFVISGGNFTHNVMHNVSNTQDFRSIPLGDVDLQREIEDAAPRSRRGSVRRIYSARISGLAASMTAIVYQGDNAEDDWREEIARYSSLRWDILYLEGRGYLRGNTDILASCSFMV</sequence>
<name>A0AAD6SZG7_9AGAR</name>
<comment type="caution">
    <text evidence="2">The sequence shown here is derived from an EMBL/GenBank/DDBJ whole genome shotgun (WGS) entry which is preliminary data.</text>
</comment>
<evidence type="ECO:0000313" key="3">
    <source>
        <dbReference type="Proteomes" id="UP001218188"/>
    </source>
</evidence>
<dbReference type="EMBL" id="JARJCM010000040">
    <property type="protein sequence ID" value="KAJ7036919.1"/>
    <property type="molecule type" value="Genomic_DNA"/>
</dbReference>
<evidence type="ECO:0000313" key="2">
    <source>
        <dbReference type="EMBL" id="KAJ7036919.1"/>
    </source>
</evidence>
<dbReference type="AlphaFoldDB" id="A0AAD6SZG7"/>
<evidence type="ECO:0000256" key="1">
    <source>
        <dbReference type="SAM" id="MobiDB-lite"/>
    </source>
</evidence>
<gene>
    <name evidence="2" type="ORF">C8F04DRAFT_1093856</name>
</gene>
<protein>
    <submittedName>
        <fullName evidence="2">Uncharacterized protein</fullName>
    </submittedName>
</protein>
<feature type="region of interest" description="Disordered" evidence="1">
    <location>
        <begin position="1"/>
        <end position="21"/>
    </location>
</feature>
<accession>A0AAD6SZG7</accession>
<proteinExistence type="predicted"/>
<keyword evidence="3" id="KW-1185">Reference proteome</keyword>
<reference evidence="2" key="1">
    <citation type="submission" date="2023-03" db="EMBL/GenBank/DDBJ databases">
        <title>Massive genome expansion in bonnet fungi (Mycena s.s.) driven by repeated elements and novel gene families across ecological guilds.</title>
        <authorList>
            <consortium name="Lawrence Berkeley National Laboratory"/>
            <person name="Harder C.B."/>
            <person name="Miyauchi S."/>
            <person name="Viragh M."/>
            <person name="Kuo A."/>
            <person name="Thoen E."/>
            <person name="Andreopoulos B."/>
            <person name="Lu D."/>
            <person name="Skrede I."/>
            <person name="Drula E."/>
            <person name="Henrissat B."/>
            <person name="Morin E."/>
            <person name="Kohler A."/>
            <person name="Barry K."/>
            <person name="LaButti K."/>
            <person name="Morin E."/>
            <person name="Salamov A."/>
            <person name="Lipzen A."/>
            <person name="Mereny Z."/>
            <person name="Hegedus B."/>
            <person name="Baldrian P."/>
            <person name="Stursova M."/>
            <person name="Weitz H."/>
            <person name="Taylor A."/>
            <person name="Grigoriev I.V."/>
            <person name="Nagy L.G."/>
            <person name="Martin F."/>
            <person name="Kauserud H."/>
        </authorList>
    </citation>
    <scope>NUCLEOTIDE SEQUENCE</scope>
    <source>
        <strain evidence="2">CBHHK200</strain>
    </source>
</reference>